<accession>A0A4R3YJQ6</accession>
<gene>
    <name evidence="2" type="ORF">EDD60_12523</name>
</gene>
<dbReference type="Proteomes" id="UP000295515">
    <property type="component" value="Unassembled WGS sequence"/>
</dbReference>
<keyword evidence="3" id="KW-1185">Reference proteome</keyword>
<proteinExistence type="predicted"/>
<dbReference type="GeneID" id="98916433"/>
<protein>
    <submittedName>
        <fullName evidence="2">Uncharacterized protein DUF3796</fullName>
    </submittedName>
</protein>
<sequence length="121" mass="13849">MNLRKFMYGSMGFLSLIGFLGIITNEKSFLLFFAFVIDFDYWFMKSDEMLEEYMSKSAARGFYSGMITTALMTLFSFLVESNTSHNALATGLSYGWSIAIIMYSLSTAYYGLKEKWGLEND</sequence>
<feature type="transmembrane region" description="Helical" evidence="1">
    <location>
        <begin position="12"/>
        <end position="37"/>
    </location>
</feature>
<dbReference type="AlphaFoldDB" id="A0A4R3YJQ6"/>
<feature type="transmembrane region" description="Helical" evidence="1">
    <location>
        <begin position="57"/>
        <end position="79"/>
    </location>
</feature>
<reference evidence="2 3" key="1">
    <citation type="submission" date="2019-03" db="EMBL/GenBank/DDBJ databases">
        <title>Genomic Encyclopedia of Type Strains, Phase IV (KMG-IV): sequencing the most valuable type-strain genomes for metagenomic binning, comparative biology and taxonomic classification.</title>
        <authorList>
            <person name="Goeker M."/>
        </authorList>
    </citation>
    <scope>NUCLEOTIDE SEQUENCE [LARGE SCALE GENOMIC DNA]</scope>
    <source>
        <strain evidence="2 3">DSM 29487</strain>
    </source>
</reference>
<organism evidence="2 3">
    <name type="scientific">Longibaculum muris</name>
    <dbReference type="NCBI Taxonomy" id="1796628"/>
    <lineage>
        <taxon>Bacteria</taxon>
        <taxon>Bacillati</taxon>
        <taxon>Bacillota</taxon>
        <taxon>Erysipelotrichia</taxon>
        <taxon>Erysipelotrichales</taxon>
        <taxon>Coprobacillaceae</taxon>
        <taxon>Longibaculum</taxon>
    </lineage>
</organism>
<evidence type="ECO:0000313" key="3">
    <source>
        <dbReference type="Proteomes" id="UP000295515"/>
    </source>
</evidence>
<keyword evidence="1" id="KW-0472">Membrane</keyword>
<keyword evidence="1" id="KW-0812">Transmembrane</keyword>
<keyword evidence="1" id="KW-1133">Transmembrane helix</keyword>
<dbReference type="EMBL" id="SMCQ01000025">
    <property type="protein sequence ID" value="TCV92935.1"/>
    <property type="molecule type" value="Genomic_DNA"/>
</dbReference>
<name>A0A4R3YJQ6_9FIRM</name>
<comment type="caution">
    <text evidence="2">The sequence shown here is derived from an EMBL/GenBank/DDBJ whole genome shotgun (WGS) entry which is preliminary data.</text>
</comment>
<evidence type="ECO:0000256" key="1">
    <source>
        <dbReference type="SAM" id="Phobius"/>
    </source>
</evidence>
<dbReference type="RefSeq" id="WP_066443474.1">
    <property type="nucleotide sequence ID" value="NZ_JANKBF010000001.1"/>
</dbReference>
<feature type="transmembrane region" description="Helical" evidence="1">
    <location>
        <begin position="91"/>
        <end position="112"/>
    </location>
</feature>
<evidence type="ECO:0000313" key="2">
    <source>
        <dbReference type="EMBL" id="TCV92935.1"/>
    </source>
</evidence>